<dbReference type="InterPro" id="IPR011250">
    <property type="entry name" value="OMP/PagP_B-barrel"/>
</dbReference>
<dbReference type="OrthoDB" id="978645at2"/>
<dbReference type="Proteomes" id="UP000185003">
    <property type="component" value="Unassembled WGS sequence"/>
</dbReference>
<organism evidence="2 3">
    <name type="scientific">Chitinophaga niabensis</name>
    <dbReference type="NCBI Taxonomy" id="536979"/>
    <lineage>
        <taxon>Bacteria</taxon>
        <taxon>Pseudomonadati</taxon>
        <taxon>Bacteroidota</taxon>
        <taxon>Chitinophagia</taxon>
        <taxon>Chitinophagales</taxon>
        <taxon>Chitinophagaceae</taxon>
        <taxon>Chitinophaga</taxon>
    </lineage>
</organism>
<keyword evidence="3" id="KW-1185">Reference proteome</keyword>
<dbReference type="EMBL" id="FSRA01000001">
    <property type="protein sequence ID" value="SIN97389.1"/>
    <property type="molecule type" value="Genomic_DNA"/>
</dbReference>
<evidence type="ECO:0000313" key="2">
    <source>
        <dbReference type="EMBL" id="SIN97389.1"/>
    </source>
</evidence>
<dbReference type="STRING" id="536979.SAMN04488055_2348"/>
<keyword evidence="1" id="KW-0732">Signal</keyword>
<evidence type="ECO:0008006" key="4">
    <source>
        <dbReference type="Google" id="ProtNLM"/>
    </source>
</evidence>
<dbReference type="AlphaFoldDB" id="A0A1N6FQ57"/>
<gene>
    <name evidence="2" type="ORF">SAMN04488055_2348</name>
</gene>
<dbReference type="SUPFAM" id="SSF56925">
    <property type="entry name" value="OMPA-like"/>
    <property type="match status" value="1"/>
</dbReference>
<protein>
    <recommendedName>
        <fullName evidence="4">Outer membrane protein beta-barrel domain-containing protein</fullName>
    </recommendedName>
</protein>
<feature type="chain" id="PRO_5012545852" description="Outer membrane protein beta-barrel domain-containing protein" evidence="1">
    <location>
        <begin position="21"/>
        <end position="156"/>
    </location>
</feature>
<evidence type="ECO:0000256" key="1">
    <source>
        <dbReference type="SAM" id="SignalP"/>
    </source>
</evidence>
<accession>A0A1N6FQ57</accession>
<evidence type="ECO:0000313" key="3">
    <source>
        <dbReference type="Proteomes" id="UP000185003"/>
    </source>
</evidence>
<name>A0A1N6FQ57_9BACT</name>
<sequence>MKYRIIAAFVVLCFAQGVKAQQAAGQIEAGVRLGLPLGATGRYFLTDRSAVEGIFGLYNTRASLTALYQYHWDLSALTIDGFGWYAGGGAHIGGREISGNKTFYAGVDGLVGLNYSFSNIPLNLSLDWKPALHFNTPSELADFGVSARYIFGRNKK</sequence>
<proteinExistence type="predicted"/>
<dbReference type="RefSeq" id="WP_074239406.1">
    <property type="nucleotide sequence ID" value="NZ_FSRA01000001.1"/>
</dbReference>
<reference evidence="2 3" key="1">
    <citation type="submission" date="2016-11" db="EMBL/GenBank/DDBJ databases">
        <authorList>
            <person name="Jaros S."/>
            <person name="Januszkiewicz K."/>
            <person name="Wedrychowicz H."/>
        </authorList>
    </citation>
    <scope>NUCLEOTIDE SEQUENCE [LARGE SCALE GENOMIC DNA]</scope>
    <source>
        <strain evidence="2 3">DSM 24787</strain>
    </source>
</reference>
<feature type="signal peptide" evidence="1">
    <location>
        <begin position="1"/>
        <end position="20"/>
    </location>
</feature>